<reference evidence="1 2" key="1">
    <citation type="submission" date="2019-02" db="EMBL/GenBank/DDBJ databases">
        <title>Deep-cultivation of Planctomycetes and their phenomic and genomic characterization uncovers novel biology.</title>
        <authorList>
            <person name="Wiegand S."/>
            <person name="Jogler M."/>
            <person name="Boedeker C."/>
            <person name="Pinto D."/>
            <person name="Vollmers J."/>
            <person name="Rivas-Marin E."/>
            <person name="Kohn T."/>
            <person name="Peeters S.H."/>
            <person name="Heuer A."/>
            <person name="Rast P."/>
            <person name="Oberbeckmann S."/>
            <person name="Bunk B."/>
            <person name="Jeske O."/>
            <person name="Meyerdierks A."/>
            <person name="Storesund J.E."/>
            <person name="Kallscheuer N."/>
            <person name="Luecker S."/>
            <person name="Lage O.M."/>
            <person name="Pohl T."/>
            <person name="Merkel B.J."/>
            <person name="Hornburger P."/>
            <person name="Mueller R.-W."/>
            <person name="Bruemmer F."/>
            <person name="Labrenz M."/>
            <person name="Spormann A.M."/>
            <person name="Op den Camp H."/>
            <person name="Overmann J."/>
            <person name="Amann R."/>
            <person name="Jetten M.S.M."/>
            <person name="Mascher T."/>
            <person name="Medema M.H."/>
            <person name="Devos D.P."/>
            <person name="Kaster A.-K."/>
            <person name="Ovreas L."/>
            <person name="Rohde M."/>
            <person name="Galperin M.Y."/>
            <person name="Jogler C."/>
        </authorList>
    </citation>
    <scope>NUCLEOTIDE SEQUENCE [LARGE SCALE GENOMIC DNA]</scope>
    <source>
        <strain evidence="1 2">EC9</strain>
    </source>
</reference>
<evidence type="ECO:0000313" key="2">
    <source>
        <dbReference type="Proteomes" id="UP000319557"/>
    </source>
</evidence>
<dbReference type="Proteomes" id="UP000319557">
    <property type="component" value="Chromosome"/>
</dbReference>
<protein>
    <submittedName>
        <fullName evidence="1">Uncharacterized protein</fullName>
    </submittedName>
</protein>
<proteinExistence type="predicted"/>
<evidence type="ECO:0000313" key="1">
    <source>
        <dbReference type="EMBL" id="QDS86200.1"/>
    </source>
</evidence>
<dbReference type="EMBL" id="CP036261">
    <property type="protein sequence ID" value="QDS86200.1"/>
    <property type="molecule type" value="Genomic_DNA"/>
</dbReference>
<keyword evidence="2" id="KW-1185">Reference proteome</keyword>
<dbReference type="KEGG" id="ruv:EC9_03600"/>
<dbReference type="AlphaFoldDB" id="A0A517LUA4"/>
<gene>
    <name evidence="1" type="ORF">EC9_03600</name>
</gene>
<name>A0A517LUA4_9BACT</name>
<organism evidence="1 2">
    <name type="scientific">Rosistilla ulvae</name>
    <dbReference type="NCBI Taxonomy" id="1930277"/>
    <lineage>
        <taxon>Bacteria</taxon>
        <taxon>Pseudomonadati</taxon>
        <taxon>Planctomycetota</taxon>
        <taxon>Planctomycetia</taxon>
        <taxon>Pirellulales</taxon>
        <taxon>Pirellulaceae</taxon>
        <taxon>Rosistilla</taxon>
    </lineage>
</organism>
<accession>A0A517LUA4</accession>
<sequence>MVACGLIRLDRNKLSNLFGFEFESARAFASR</sequence>